<organism evidence="1 2">
    <name type="scientific">Candidatus Gottesmanbacteria bacterium GW2011_GWA1_43_11</name>
    <dbReference type="NCBI Taxonomy" id="1618436"/>
    <lineage>
        <taxon>Bacteria</taxon>
        <taxon>Candidatus Gottesmaniibacteriota</taxon>
    </lineage>
</organism>
<gene>
    <name evidence="1" type="ORF">UV59_C0022G0012</name>
</gene>
<evidence type="ECO:0000313" key="1">
    <source>
        <dbReference type="EMBL" id="KKS84302.1"/>
    </source>
</evidence>
<proteinExistence type="predicted"/>
<sequence>MLRTFYCHDTYQADPRLEDMYLATIADGAQRFGENRVSPIIIAELKRT</sequence>
<comment type="caution">
    <text evidence="1">The sequence shown here is derived from an EMBL/GenBank/DDBJ whole genome shotgun (WGS) entry which is preliminary data.</text>
</comment>
<dbReference type="EMBL" id="LCFB01000022">
    <property type="protein sequence ID" value="KKS84302.1"/>
    <property type="molecule type" value="Genomic_DNA"/>
</dbReference>
<evidence type="ECO:0000313" key="2">
    <source>
        <dbReference type="Proteomes" id="UP000034543"/>
    </source>
</evidence>
<dbReference type="STRING" id="1618436.UV59_C0022G0012"/>
<reference evidence="1 2" key="1">
    <citation type="journal article" date="2015" name="Nature">
        <title>rRNA introns, odd ribosomes, and small enigmatic genomes across a large radiation of phyla.</title>
        <authorList>
            <person name="Brown C.T."/>
            <person name="Hug L.A."/>
            <person name="Thomas B.C."/>
            <person name="Sharon I."/>
            <person name="Castelle C.J."/>
            <person name="Singh A."/>
            <person name="Wilkins M.J."/>
            <person name="Williams K.H."/>
            <person name="Banfield J.F."/>
        </authorList>
    </citation>
    <scope>NUCLEOTIDE SEQUENCE [LARGE SCALE GENOMIC DNA]</scope>
</reference>
<protein>
    <submittedName>
        <fullName evidence="1">Uncharacterized protein</fullName>
    </submittedName>
</protein>
<name>A0A0G1CFK2_9BACT</name>
<dbReference type="AlphaFoldDB" id="A0A0G1CFK2"/>
<dbReference type="Proteomes" id="UP000034543">
    <property type="component" value="Unassembled WGS sequence"/>
</dbReference>
<accession>A0A0G1CFK2</accession>